<dbReference type="PATRIC" id="fig|1284240.4.peg.3776"/>
<sequence>MSIDEFLEIVARECGLYLTQDDLRTDFDQLPRWDSFHLLKLLSAFEAATGRPLSATRFLESRSLADLHAQVGTTE</sequence>
<keyword evidence="3" id="KW-1185">Reference proteome</keyword>
<dbReference type="InterPro" id="IPR036736">
    <property type="entry name" value="ACP-like_sf"/>
</dbReference>
<gene>
    <name evidence="2" type="ORF">H074_18603</name>
</gene>
<evidence type="ECO:0000313" key="2">
    <source>
        <dbReference type="EMBL" id="EME58618.1"/>
    </source>
</evidence>
<protein>
    <recommendedName>
        <fullName evidence="1">Carrier domain-containing protein</fullName>
    </recommendedName>
</protein>
<dbReference type="OrthoDB" id="4257495at2"/>
<accession>M2ZCJ5</accession>
<dbReference type="Proteomes" id="UP000054226">
    <property type="component" value="Unassembled WGS sequence"/>
</dbReference>
<proteinExistence type="predicted"/>
<organism evidence="2 3">
    <name type="scientific">Amycolatopsis decaplanina DSM 44594</name>
    <dbReference type="NCBI Taxonomy" id="1284240"/>
    <lineage>
        <taxon>Bacteria</taxon>
        <taxon>Bacillati</taxon>
        <taxon>Actinomycetota</taxon>
        <taxon>Actinomycetes</taxon>
        <taxon>Pseudonocardiales</taxon>
        <taxon>Pseudonocardiaceae</taxon>
        <taxon>Amycolatopsis</taxon>
    </lineage>
</organism>
<dbReference type="Gene3D" id="1.10.1200.10">
    <property type="entry name" value="ACP-like"/>
    <property type="match status" value="1"/>
</dbReference>
<dbReference type="InterPro" id="IPR009081">
    <property type="entry name" value="PP-bd_ACP"/>
</dbReference>
<dbReference type="EMBL" id="AOHO01000055">
    <property type="protein sequence ID" value="EME58618.1"/>
    <property type="molecule type" value="Genomic_DNA"/>
</dbReference>
<comment type="caution">
    <text evidence="2">The sequence shown here is derived from an EMBL/GenBank/DDBJ whole genome shotgun (WGS) entry which is preliminary data.</text>
</comment>
<reference evidence="2 3" key="1">
    <citation type="journal article" date="2013" name="Genome Announc.">
        <title>Draft Genome Sequence of Amycolatopsis decaplanina Strain DSM 44594T.</title>
        <authorList>
            <person name="Kaur N."/>
            <person name="Kumar S."/>
            <person name="Bala M."/>
            <person name="Raghava G.P."/>
            <person name="Mayilraj S."/>
        </authorList>
    </citation>
    <scope>NUCLEOTIDE SEQUENCE [LARGE SCALE GENOMIC DNA]</scope>
    <source>
        <strain evidence="2 3">DSM 44594</strain>
    </source>
</reference>
<dbReference type="SUPFAM" id="SSF47336">
    <property type="entry name" value="ACP-like"/>
    <property type="match status" value="1"/>
</dbReference>
<dbReference type="AlphaFoldDB" id="M2ZCJ5"/>
<name>M2ZCJ5_9PSEU</name>
<dbReference type="Pfam" id="PF00550">
    <property type="entry name" value="PP-binding"/>
    <property type="match status" value="1"/>
</dbReference>
<feature type="domain" description="Carrier" evidence="1">
    <location>
        <begin position="5"/>
        <end position="67"/>
    </location>
</feature>
<evidence type="ECO:0000313" key="3">
    <source>
        <dbReference type="Proteomes" id="UP000054226"/>
    </source>
</evidence>
<dbReference type="RefSeq" id="WP_007031574.1">
    <property type="nucleotide sequence ID" value="NZ_AOHO01000055.1"/>
</dbReference>
<evidence type="ECO:0000259" key="1">
    <source>
        <dbReference type="Pfam" id="PF00550"/>
    </source>
</evidence>